<keyword evidence="2" id="KW-1185">Reference proteome</keyword>
<accession>A0A6G1GAB0</accession>
<gene>
    <name evidence="1 3" type="ORF">P152DRAFT_471512</name>
</gene>
<dbReference type="Proteomes" id="UP000504638">
    <property type="component" value="Unplaced"/>
</dbReference>
<dbReference type="GeneID" id="54421641"/>
<reference evidence="1 3" key="1">
    <citation type="submission" date="2020-01" db="EMBL/GenBank/DDBJ databases">
        <authorList>
            <consortium name="DOE Joint Genome Institute"/>
            <person name="Haridas S."/>
            <person name="Albert R."/>
            <person name="Binder M."/>
            <person name="Bloem J."/>
            <person name="Labutti K."/>
            <person name="Salamov A."/>
            <person name="Andreopoulos B."/>
            <person name="Baker S.E."/>
            <person name="Barry K."/>
            <person name="Bills G."/>
            <person name="Bluhm B.H."/>
            <person name="Cannon C."/>
            <person name="Castanera R."/>
            <person name="Culley D.E."/>
            <person name="Daum C."/>
            <person name="Ezra D."/>
            <person name="Gonzalez J.B."/>
            <person name="Henrissat B."/>
            <person name="Kuo A."/>
            <person name="Liang C."/>
            <person name="Lipzen A."/>
            <person name="Lutzoni F."/>
            <person name="Magnuson J."/>
            <person name="Mondo S."/>
            <person name="Nolan M."/>
            <person name="Ohm R."/>
            <person name="Pangilinan J."/>
            <person name="Park H.-J."/>
            <person name="Ramirez L."/>
            <person name="Alfaro M."/>
            <person name="Sun H."/>
            <person name="Tritt A."/>
            <person name="Yoshinaga Y."/>
            <person name="Zwiers L.-H."/>
            <person name="Turgeon B.G."/>
            <person name="Goodwin S.B."/>
            <person name="Spatafora J.W."/>
            <person name="Crous P.W."/>
            <person name="Grigoriev I.V."/>
        </authorList>
    </citation>
    <scope>NUCLEOTIDE SEQUENCE</scope>
    <source>
        <strain evidence="1 3">CBS 781.70</strain>
    </source>
</reference>
<reference evidence="3" key="2">
    <citation type="submission" date="2020-04" db="EMBL/GenBank/DDBJ databases">
        <authorList>
            <consortium name="NCBI Genome Project"/>
        </authorList>
    </citation>
    <scope>NUCLEOTIDE SEQUENCE</scope>
    <source>
        <strain evidence="3">CBS 781.70</strain>
    </source>
</reference>
<dbReference type="AlphaFoldDB" id="A0A6G1GAB0"/>
<evidence type="ECO:0000313" key="2">
    <source>
        <dbReference type="Proteomes" id="UP000504638"/>
    </source>
</evidence>
<organism evidence="1">
    <name type="scientific">Eremomyces bilateralis CBS 781.70</name>
    <dbReference type="NCBI Taxonomy" id="1392243"/>
    <lineage>
        <taxon>Eukaryota</taxon>
        <taxon>Fungi</taxon>
        <taxon>Dikarya</taxon>
        <taxon>Ascomycota</taxon>
        <taxon>Pezizomycotina</taxon>
        <taxon>Dothideomycetes</taxon>
        <taxon>Dothideomycetes incertae sedis</taxon>
        <taxon>Eremomycetales</taxon>
        <taxon>Eremomycetaceae</taxon>
        <taxon>Eremomyces</taxon>
    </lineage>
</organism>
<evidence type="ECO:0000313" key="3">
    <source>
        <dbReference type="RefSeq" id="XP_033536481.1"/>
    </source>
</evidence>
<reference evidence="3" key="3">
    <citation type="submission" date="2025-04" db="UniProtKB">
        <authorList>
            <consortium name="RefSeq"/>
        </authorList>
    </citation>
    <scope>IDENTIFICATION</scope>
    <source>
        <strain evidence="3">CBS 781.70</strain>
    </source>
</reference>
<name>A0A6G1GAB0_9PEZI</name>
<evidence type="ECO:0000313" key="1">
    <source>
        <dbReference type="EMBL" id="KAF1814850.1"/>
    </source>
</evidence>
<protein>
    <submittedName>
        <fullName evidence="1 3">Uncharacterized protein</fullName>
    </submittedName>
</protein>
<dbReference type="RefSeq" id="XP_033536481.1">
    <property type="nucleotide sequence ID" value="XM_033681071.1"/>
</dbReference>
<dbReference type="EMBL" id="ML975152">
    <property type="protein sequence ID" value="KAF1814850.1"/>
    <property type="molecule type" value="Genomic_DNA"/>
</dbReference>
<proteinExistence type="predicted"/>
<sequence length="151" mass="17179">MSESSSPASVQSASPSIETLVRGRLSMNHRACPYKPLSASHFDSLKQHTVIEKTGERGQWCERHGFLVLPDESAKERIAVPEERRGIELVSTPSVAVRSEHRFRVSKRRKPKRMKVRVWIDCDHCVQMLGRKEWVYEADDDLLAAVQLAVV</sequence>